<comment type="catalytic activity">
    <reaction evidence="4">
        <text>N-terminal L-lysyl-[protein] + L-leucyl-tRNA(Leu) = N-terminal L-leucyl-L-lysyl-[protein] + tRNA(Leu) + H(+)</text>
        <dbReference type="Rhea" id="RHEA:12340"/>
        <dbReference type="Rhea" id="RHEA-COMP:9613"/>
        <dbReference type="Rhea" id="RHEA-COMP:9622"/>
        <dbReference type="Rhea" id="RHEA-COMP:12670"/>
        <dbReference type="Rhea" id="RHEA-COMP:12671"/>
        <dbReference type="ChEBI" id="CHEBI:15378"/>
        <dbReference type="ChEBI" id="CHEBI:65249"/>
        <dbReference type="ChEBI" id="CHEBI:78442"/>
        <dbReference type="ChEBI" id="CHEBI:78494"/>
        <dbReference type="ChEBI" id="CHEBI:133043"/>
        <dbReference type="EC" id="2.3.2.6"/>
    </reaction>
</comment>
<keyword evidence="1 4" id="KW-0963">Cytoplasm</keyword>
<comment type="catalytic activity">
    <reaction evidence="4">
        <text>N-terminal L-arginyl-[protein] + L-leucyl-tRNA(Leu) = N-terminal L-leucyl-L-arginyl-[protein] + tRNA(Leu) + H(+)</text>
        <dbReference type="Rhea" id="RHEA:50416"/>
        <dbReference type="Rhea" id="RHEA-COMP:9613"/>
        <dbReference type="Rhea" id="RHEA-COMP:9622"/>
        <dbReference type="Rhea" id="RHEA-COMP:12672"/>
        <dbReference type="Rhea" id="RHEA-COMP:12673"/>
        <dbReference type="ChEBI" id="CHEBI:15378"/>
        <dbReference type="ChEBI" id="CHEBI:64719"/>
        <dbReference type="ChEBI" id="CHEBI:78442"/>
        <dbReference type="ChEBI" id="CHEBI:78494"/>
        <dbReference type="ChEBI" id="CHEBI:133044"/>
        <dbReference type="EC" id="2.3.2.6"/>
    </reaction>
</comment>
<dbReference type="HAMAP" id="MF_00688">
    <property type="entry name" value="Leu_Phe_trans"/>
    <property type="match status" value="1"/>
</dbReference>
<dbReference type="FunFam" id="3.40.630.70:FF:000001">
    <property type="entry name" value="Leucyl/phenylalanyl-tRNA--protein transferase"/>
    <property type="match status" value="1"/>
</dbReference>
<dbReference type="PANTHER" id="PTHR30098:SF2">
    <property type="entry name" value="LEUCYL_PHENYLALANYL-TRNA--PROTEIN TRANSFERASE"/>
    <property type="match status" value="1"/>
</dbReference>
<dbReference type="Pfam" id="PF03588">
    <property type="entry name" value="Leu_Phe_trans"/>
    <property type="match status" value="1"/>
</dbReference>
<comment type="subcellular location">
    <subcellularLocation>
        <location evidence="4">Cytoplasm</location>
    </subcellularLocation>
</comment>
<evidence type="ECO:0000256" key="1">
    <source>
        <dbReference type="ARBA" id="ARBA00022490"/>
    </source>
</evidence>
<evidence type="ECO:0000256" key="4">
    <source>
        <dbReference type="HAMAP-Rule" id="MF_00688"/>
    </source>
</evidence>
<dbReference type="EMBL" id="AAYA01000019">
    <property type="protein sequence ID" value="EBA06063.1"/>
    <property type="molecule type" value="Genomic_DNA"/>
</dbReference>
<dbReference type="Gene3D" id="3.40.630.70">
    <property type="entry name" value="Leucyl/phenylalanyl-tRNA-protein transferase, C-terminal domain"/>
    <property type="match status" value="1"/>
</dbReference>
<evidence type="ECO:0000256" key="2">
    <source>
        <dbReference type="ARBA" id="ARBA00022679"/>
    </source>
</evidence>
<comment type="function">
    <text evidence="4">Functions in the N-end rule pathway of protein degradation where it conjugates Leu, Phe and, less efficiently, Met from aminoacyl-tRNAs to the N-termini of proteins containing an N-terminal arginine or lysine.</text>
</comment>
<dbReference type="OrthoDB" id="9790282at2"/>
<dbReference type="InterPro" id="IPR042221">
    <property type="entry name" value="Leu/Phe-tRNA_Trfase_N"/>
</dbReference>
<evidence type="ECO:0000256" key="3">
    <source>
        <dbReference type="ARBA" id="ARBA00023315"/>
    </source>
</evidence>
<organism evidence="5 6">
    <name type="scientific">Sagittula stellata (strain ATCC 700073 / DSM 11524 / E-37)</name>
    <dbReference type="NCBI Taxonomy" id="388399"/>
    <lineage>
        <taxon>Bacteria</taxon>
        <taxon>Pseudomonadati</taxon>
        <taxon>Pseudomonadota</taxon>
        <taxon>Alphaproteobacteria</taxon>
        <taxon>Rhodobacterales</taxon>
        <taxon>Roseobacteraceae</taxon>
        <taxon>Sagittula</taxon>
    </lineage>
</organism>
<dbReference type="InterPro" id="IPR042203">
    <property type="entry name" value="Leu/Phe-tRNA_Trfase_C"/>
</dbReference>
<keyword evidence="6" id="KW-1185">Reference proteome</keyword>
<evidence type="ECO:0000313" key="5">
    <source>
        <dbReference type="EMBL" id="EBA06063.1"/>
    </source>
</evidence>
<reference evidence="5 6" key="1">
    <citation type="submission" date="2006-06" db="EMBL/GenBank/DDBJ databases">
        <authorList>
            <person name="Moran M.A."/>
            <person name="Ferriera S."/>
            <person name="Johnson J."/>
            <person name="Kravitz S."/>
            <person name="Beeson K."/>
            <person name="Sutton G."/>
            <person name="Rogers Y.-H."/>
            <person name="Friedman R."/>
            <person name="Frazier M."/>
            <person name="Venter J.C."/>
        </authorList>
    </citation>
    <scope>NUCLEOTIDE SEQUENCE [LARGE SCALE GENOMIC DNA]</scope>
    <source>
        <strain evidence="5 6">E-37</strain>
    </source>
</reference>
<keyword evidence="3 4" id="KW-0012">Acyltransferase</keyword>
<comment type="catalytic activity">
    <reaction evidence="4">
        <text>L-phenylalanyl-tRNA(Phe) + an N-terminal L-alpha-aminoacyl-[protein] = an N-terminal L-phenylalanyl-L-alpha-aminoacyl-[protein] + tRNA(Phe)</text>
        <dbReference type="Rhea" id="RHEA:43632"/>
        <dbReference type="Rhea" id="RHEA-COMP:9668"/>
        <dbReference type="Rhea" id="RHEA-COMP:9699"/>
        <dbReference type="Rhea" id="RHEA-COMP:10636"/>
        <dbReference type="Rhea" id="RHEA-COMP:10637"/>
        <dbReference type="ChEBI" id="CHEBI:78442"/>
        <dbReference type="ChEBI" id="CHEBI:78531"/>
        <dbReference type="ChEBI" id="CHEBI:78597"/>
        <dbReference type="ChEBI" id="CHEBI:83561"/>
        <dbReference type="EC" id="2.3.2.6"/>
    </reaction>
</comment>
<name>A3K9W0_SAGS3</name>
<gene>
    <name evidence="4" type="primary">aat</name>
    <name evidence="5" type="ORF">SSE37_10637</name>
</gene>
<dbReference type="EC" id="2.3.2.6" evidence="4"/>
<dbReference type="AlphaFoldDB" id="A3K9W0"/>
<comment type="caution">
    <text evidence="5">The sequence shown here is derived from an EMBL/GenBank/DDBJ whole genome shotgun (WGS) entry which is preliminary data.</text>
</comment>
<dbReference type="SUPFAM" id="SSF55729">
    <property type="entry name" value="Acyl-CoA N-acyltransferases (Nat)"/>
    <property type="match status" value="1"/>
</dbReference>
<dbReference type="InterPro" id="IPR016181">
    <property type="entry name" value="Acyl_CoA_acyltransferase"/>
</dbReference>
<keyword evidence="2 4" id="KW-0808">Transferase</keyword>
<accession>A3K9W0</accession>
<dbReference type="GO" id="GO:0008914">
    <property type="term" value="F:leucyl-tRNA--protein transferase activity"/>
    <property type="evidence" value="ECO:0007669"/>
    <property type="project" value="UniProtKB-UniRule"/>
</dbReference>
<evidence type="ECO:0000313" key="6">
    <source>
        <dbReference type="Proteomes" id="UP000005713"/>
    </source>
</evidence>
<dbReference type="GO" id="GO:0030163">
    <property type="term" value="P:protein catabolic process"/>
    <property type="evidence" value="ECO:0007669"/>
    <property type="project" value="UniProtKB-UniRule"/>
</dbReference>
<dbReference type="eggNOG" id="COG2360">
    <property type="taxonomic scope" value="Bacteria"/>
</dbReference>
<dbReference type="PANTHER" id="PTHR30098">
    <property type="entry name" value="LEUCYL/PHENYLALANYL-TRNA--PROTEIN TRANSFERASE"/>
    <property type="match status" value="1"/>
</dbReference>
<dbReference type="NCBIfam" id="TIGR00667">
    <property type="entry name" value="aat"/>
    <property type="match status" value="1"/>
</dbReference>
<protein>
    <recommendedName>
        <fullName evidence="4">Leucyl/phenylalanyl-tRNA--protein transferase</fullName>
        <ecNumber evidence="4">2.3.2.6</ecNumber>
    </recommendedName>
    <alternativeName>
        <fullName evidence="4">L/F-transferase</fullName>
    </alternativeName>
    <alternativeName>
        <fullName evidence="4">Leucyltransferase</fullName>
    </alternativeName>
    <alternativeName>
        <fullName evidence="4">Phenyalanyltransferase</fullName>
    </alternativeName>
</protein>
<dbReference type="GO" id="GO:0005737">
    <property type="term" value="C:cytoplasm"/>
    <property type="evidence" value="ECO:0007669"/>
    <property type="project" value="UniProtKB-SubCell"/>
</dbReference>
<dbReference type="InterPro" id="IPR004616">
    <property type="entry name" value="Leu/Phe-tRNA_Trfase"/>
</dbReference>
<dbReference type="RefSeq" id="WP_005863251.1">
    <property type="nucleotide sequence ID" value="NZ_AAYA01000019.1"/>
</dbReference>
<dbReference type="Gene3D" id="3.30.70.3550">
    <property type="entry name" value="Leucyl/phenylalanyl-tRNA-protein transferase, N-terminal domain"/>
    <property type="match status" value="1"/>
</dbReference>
<dbReference type="Proteomes" id="UP000005713">
    <property type="component" value="Unassembled WGS sequence"/>
</dbReference>
<comment type="similarity">
    <text evidence="4">Belongs to the L/F-transferase family.</text>
</comment>
<sequence>MTVTPDLLLHAYRSGIFPMAERHDDPEIFWVDPRRRGVLPIKQFHISRSLAKRLKRDDYSVTLNTDFGGVIDGCADRAETWINDEIRLLYEALFDMGHAHSLEVWADEALVGGVYGVSVGGAFCGESMFSRITDASKIALAWLTDLLGRTGYTLFDTQFLTPHLATLGASEITRSDYRHLLARALTVDADLRRAPLASSGAEVVARNAANREESSVS</sequence>
<proteinExistence type="inferred from homology"/>